<protein>
    <recommendedName>
        <fullName evidence="1 2">Futalosine hydrolase</fullName>
        <shortName evidence="1">FL hydrolase</shortName>
        <ecNumber evidence="1 2">3.2.2.26</ecNumber>
    </recommendedName>
    <alternativeName>
        <fullName evidence="1">Futalosine nucleosidase</fullName>
    </alternativeName>
    <alternativeName>
        <fullName evidence="1">Menaquinone biosynthetic enzyme MqnB</fullName>
    </alternativeName>
</protein>
<evidence type="ECO:0000313" key="5">
    <source>
        <dbReference type="Proteomes" id="UP000753802"/>
    </source>
</evidence>
<gene>
    <name evidence="1 4" type="primary">mqnB</name>
    <name evidence="4" type="ORF">GWC95_04510</name>
</gene>
<comment type="similarity">
    <text evidence="1">Belongs to the PNP/UDP phosphorylase family. Futalosine hydrolase subfamily.</text>
</comment>
<dbReference type="InterPro" id="IPR019963">
    <property type="entry name" value="FL_hydrolase_MqnB"/>
</dbReference>
<keyword evidence="1 4" id="KW-0378">Hydrolase</keyword>
<comment type="pathway">
    <text evidence="1">Quinol/quinone metabolism; menaquinone biosynthesis.</text>
</comment>
<reference evidence="4 5" key="1">
    <citation type="submission" date="2020-01" db="EMBL/GenBank/DDBJ databases">
        <title>Genome analysis.</title>
        <authorList>
            <person name="Wu S."/>
            <person name="Wang G."/>
        </authorList>
    </citation>
    <scope>NUCLEOTIDE SEQUENCE [LARGE SCALE GENOMIC DNA]</scope>
    <source>
        <strain evidence="4 5">SYL130</strain>
    </source>
</reference>
<dbReference type="EC" id="3.2.2.26" evidence="1 2"/>
<dbReference type="PANTHER" id="PTHR46832:SF2">
    <property type="entry name" value="FUTALOSINE HYDROLASE"/>
    <property type="match status" value="1"/>
</dbReference>
<evidence type="ECO:0000313" key="4">
    <source>
        <dbReference type="EMBL" id="NCI49173.1"/>
    </source>
</evidence>
<dbReference type="Proteomes" id="UP000753802">
    <property type="component" value="Unassembled WGS sequence"/>
</dbReference>
<keyword evidence="4" id="KW-0326">Glycosidase</keyword>
<dbReference type="InterPro" id="IPR000845">
    <property type="entry name" value="Nucleoside_phosphorylase_d"/>
</dbReference>
<keyword evidence="5" id="KW-1185">Reference proteome</keyword>
<dbReference type="InterPro" id="IPR035994">
    <property type="entry name" value="Nucleoside_phosphorylase_sf"/>
</dbReference>
<organism evidence="4 5">
    <name type="scientific">Sediminibacterium roseum</name>
    <dbReference type="NCBI Taxonomy" id="1978412"/>
    <lineage>
        <taxon>Bacteria</taxon>
        <taxon>Pseudomonadati</taxon>
        <taxon>Bacteroidota</taxon>
        <taxon>Chitinophagia</taxon>
        <taxon>Chitinophagales</taxon>
        <taxon>Chitinophagaceae</taxon>
        <taxon>Sediminibacterium</taxon>
    </lineage>
</organism>
<dbReference type="NCBIfam" id="TIGR03664">
    <property type="entry name" value="fut_nucase"/>
    <property type="match status" value="1"/>
</dbReference>
<comment type="caution">
    <text evidence="4">The sequence shown here is derived from an EMBL/GenBank/DDBJ whole genome shotgun (WGS) entry which is preliminary data.</text>
</comment>
<proteinExistence type="inferred from homology"/>
<dbReference type="PANTHER" id="PTHR46832">
    <property type="entry name" value="5'-METHYLTHIOADENOSINE/S-ADENOSYLHOMOCYSTEINE NUCLEOSIDASE"/>
    <property type="match status" value="1"/>
</dbReference>
<dbReference type="HAMAP" id="MF_00991">
    <property type="entry name" value="MqnB"/>
    <property type="match status" value="1"/>
</dbReference>
<dbReference type="RefSeq" id="WP_161817463.1">
    <property type="nucleotide sequence ID" value="NZ_JAACJS010000002.1"/>
</dbReference>
<dbReference type="Pfam" id="PF01048">
    <property type="entry name" value="PNP_UDP_1"/>
    <property type="match status" value="1"/>
</dbReference>
<evidence type="ECO:0000256" key="2">
    <source>
        <dbReference type="NCBIfam" id="TIGR03664"/>
    </source>
</evidence>
<accession>A0ABW9ZQ09</accession>
<evidence type="ECO:0000259" key="3">
    <source>
        <dbReference type="Pfam" id="PF01048"/>
    </source>
</evidence>
<dbReference type="Gene3D" id="3.40.50.1580">
    <property type="entry name" value="Nucleoside phosphorylase domain"/>
    <property type="match status" value="1"/>
</dbReference>
<name>A0ABW9ZQ09_9BACT</name>
<keyword evidence="1" id="KW-0474">Menaquinone biosynthesis</keyword>
<feature type="domain" description="Nucleoside phosphorylase" evidence="3">
    <location>
        <begin position="21"/>
        <end position="210"/>
    </location>
</feature>
<dbReference type="EMBL" id="JAACJS010000002">
    <property type="protein sequence ID" value="NCI49173.1"/>
    <property type="molecule type" value="Genomic_DNA"/>
</dbReference>
<dbReference type="SUPFAM" id="SSF53167">
    <property type="entry name" value="Purine and uridine phosphorylases"/>
    <property type="match status" value="1"/>
</dbReference>
<evidence type="ECO:0000256" key="1">
    <source>
        <dbReference type="HAMAP-Rule" id="MF_00991"/>
    </source>
</evidence>
<comment type="catalytic activity">
    <reaction evidence="1">
        <text>futalosine + H2O = dehypoxanthine futalosine + hypoxanthine</text>
        <dbReference type="Rhea" id="RHEA:25904"/>
        <dbReference type="ChEBI" id="CHEBI:15377"/>
        <dbReference type="ChEBI" id="CHEBI:17368"/>
        <dbReference type="ChEBI" id="CHEBI:58863"/>
        <dbReference type="ChEBI" id="CHEBI:58864"/>
        <dbReference type="EC" id="3.2.2.26"/>
    </reaction>
</comment>
<comment type="function">
    <text evidence="1">Catalyzes the hydrolysis of futalosine (FL) to dehypoxanthine futalosine (DHFL) and hypoxanthine, a step in the biosynthesis of menaquinone (MK, vitamin K2).</text>
</comment>
<sequence length="222" mass="25326">MRVIITAATVGEWMPAFLAIDKLYTGESDRLRVQFHQSGIGMLGSSYALSKMIFEDRPDLVIQAGIAGCFDQSAPLGKVVAVKEEMLGDVGVMEDGKWKDIFDLKLEKSSYPPFERRRLPNPWLGKFNLLKLPEVAAITINEITTDKERIQQLIKKYDPFIESMEGAALHYVCRQANIPFLQIRAVSNYIGERNKADWKIKEAIDNLNEVLVKYVDRLYKIR</sequence>
<dbReference type="GO" id="GO:0016798">
    <property type="term" value="F:hydrolase activity, acting on glycosyl bonds"/>
    <property type="evidence" value="ECO:0007669"/>
    <property type="project" value="UniProtKB-KW"/>
</dbReference>